<feature type="non-terminal residue" evidence="1">
    <location>
        <position position="1"/>
    </location>
</feature>
<dbReference type="OrthoDB" id="10044756at2759"/>
<sequence length="44" mass="4873">YEVFDSGNVKYYAEAALIMKIFDGIKDKTRSTGNTNVTITRANG</sequence>
<proteinExistence type="predicted"/>
<accession>A0A815YNQ6</accession>
<dbReference type="Proteomes" id="UP000663829">
    <property type="component" value="Unassembled WGS sequence"/>
</dbReference>
<evidence type="ECO:0000313" key="2">
    <source>
        <dbReference type="EMBL" id="CAF4437220.1"/>
    </source>
</evidence>
<protein>
    <submittedName>
        <fullName evidence="1">Uncharacterized protein</fullName>
    </submittedName>
</protein>
<gene>
    <name evidence="1" type="ORF">GPM918_LOCUS40546</name>
    <name evidence="2" type="ORF">SRO942_LOCUS41497</name>
</gene>
<keyword evidence="3" id="KW-1185">Reference proteome</keyword>
<dbReference type="AlphaFoldDB" id="A0A815YNQ6"/>
<evidence type="ECO:0000313" key="1">
    <source>
        <dbReference type="EMBL" id="CAF1573323.1"/>
    </source>
</evidence>
<comment type="caution">
    <text evidence="1">The sequence shown here is derived from an EMBL/GenBank/DDBJ whole genome shotgun (WGS) entry which is preliminary data.</text>
</comment>
<reference evidence="1" key="1">
    <citation type="submission" date="2021-02" db="EMBL/GenBank/DDBJ databases">
        <authorList>
            <person name="Nowell W R."/>
        </authorList>
    </citation>
    <scope>NUCLEOTIDE SEQUENCE</scope>
</reference>
<dbReference type="Proteomes" id="UP000681722">
    <property type="component" value="Unassembled WGS sequence"/>
</dbReference>
<dbReference type="EMBL" id="CAJOBC010096053">
    <property type="protein sequence ID" value="CAF4437220.1"/>
    <property type="molecule type" value="Genomic_DNA"/>
</dbReference>
<dbReference type="EMBL" id="CAJNOQ010030203">
    <property type="protein sequence ID" value="CAF1573323.1"/>
    <property type="molecule type" value="Genomic_DNA"/>
</dbReference>
<name>A0A815YNQ6_9BILA</name>
<evidence type="ECO:0000313" key="3">
    <source>
        <dbReference type="Proteomes" id="UP000663829"/>
    </source>
</evidence>
<organism evidence="1 3">
    <name type="scientific">Didymodactylos carnosus</name>
    <dbReference type="NCBI Taxonomy" id="1234261"/>
    <lineage>
        <taxon>Eukaryota</taxon>
        <taxon>Metazoa</taxon>
        <taxon>Spiralia</taxon>
        <taxon>Gnathifera</taxon>
        <taxon>Rotifera</taxon>
        <taxon>Eurotatoria</taxon>
        <taxon>Bdelloidea</taxon>
        <taxon>Philodinida</taxon>
        <taxon>Philodinidae</taxon>
        <taxon>Didymodactylos</taxon>
    </lineage>
</organism>